<dbReference type="Proteomes" id="UP000006428">
    <property type="component" value="Unassembled WGS sequence"/>
</dbReference>
<sequence length="44" mass="5070">MIHANLLDTDVFTATKLAKPGVVELVVFDQFNRLDIMYIKPVRH</sequence>
<gene>
    <name evidence="1" type="ORF">IYQ_01557</name>
</gene>
<comment type="caution">
    <text evidence="1">The sequence shown here is derived from an EMBL/GenBank/DDBJ whole genome shotgun (WGS) entry which is preliminary data.</text>
</comment>
<organism evidence="1 2">
    <name type="scientific">Aeromonas salmonicida subsp. salmonicida 01-B526</name>
    <dbReference type="NCBI Taxonomy" id="1076135"/>
    <lineage>
        <taxon>Bacteria</taxon>
        <taxon>Pseudomonadati</taxon>
        <taxon>Pseudomonadota</taxon>
        <taxon>Gammaproteobacteria</taxon>
        <taxon>Aeromonadales</taxon>
        <taxon>Aeromonadaceae</taxon>
        <taxon>Aeromonas</taxon>
    </lineage>
</organism>
<evidence type="ECO:0000313" key="2">
    <source>
        <dbReference type="Proteomes" id="UP000006428"/>
    </source>
</evidence>
<keyword evidence="2" id="KW-1185">Reference proteome</keyword>
<protein>
    <submittedName>
        <fullName evidence="1">Uncharacterized protein</fullName>
    </submittedName>
</protein>
<proteinExistence type="predicted"/>
<reference evidence="1 2" key="1">
    <citation type="journal article" date="2012" name="Front. Microbiol.">
        <title>Draft Genome Sequence of the Virulent Strain 01-B526 of the Fish Pathogen Aeromonas salmonicida.</title>
        <authorList>
            <person name="Charette S.J."/>
            <person name="Brochu F."/>
            <person name="Boyle B."/>
            <person name="Filion G."/>
            <person name="Tanaka K.H."/>
            <person name="Derome N."/>
        </authorList>
    </citation>
    <scope>NUCLEOTIDE SEQUENCE [LARGE SCALE GENOMIC DNA]</scope>
    <source>
        <strain evidence="1 2">01-B526</strain>
    </source>
</reference>
<name>A0ABN0E5A5_AERSS</name>
<dbReference type="EMBL" id="AGVO01000002">
    <property type="protein sequence ID" value="EHI54423.1"/>
    <property type="molecule type" value="Genomic_DNA"/>
</dbReference>
<evidence type="ECO:0000313" key="1">
    <source>
        <dbReference type="EMBL" id="EHI54423.1"/>
    </source>
</evidence>
<accession>A0ABN0E5A5</accession>